<dbReference type="Pfam" id="PF13407">
    <property type="entry name" value="Peripla_BP_4"/>
    <property type="match status" value="1"/>
</dbReference>
<dbReference type="RefSeq" id="WP_203530040.1">
    <property type="nucleotide sequence ID" value="NZ_CP083373.1"/>
</dbReference>
<dbReference type="CDD" id="cd01536">
    <property type="entry name" value="PBP1_ABC_sugar_binding-like"/>
    <property type="match status" value="1"/>
</dbReference>
<evidence type="ECO:0000256" key="1">
    <source>
        <dbReference type="ARBA" id="ARBA00004196"/>
    </source>
</evidence>
<protein>
    <submittedName>
        <fullName evidence="6">Substrate-binding domain-containing protein</fullName>
    </submittedName>
</protein>
<reference evidence="6 7" key="1">
    <citation type="submission" date="2020-01" db="EMBL/GenBank/DDBJ databases">
        <title>Draft genome assembly of Ensifer adhaerens T173.</title>
        <authorList>
            <person name="Craig J.E."/>
            <person name="Stinchcombe J.R."/>
        </authorList>
    </citation>
    <scope>NUCLEOTIDE SEQUENCE [LARGE SCALE GENOMIC DNA]</scope>
    <source>
        <strain evidence="6 7">T173</strain>
    </source>
</reference>
<dbReference type="GO" id="GO:0030246">
    <property type="term" value="F:carbohydrate binding"/>
    <property type="evidence" value="ECO:0007669"/>
    <property type="project" value="UniProtKB-ARBA"/>
</dbReference>
<feature type="domain" description="Periplasmic binding protein" evidence="5">
    <location>
        <begin position="32"/>
        <end position="288"/>
    </location>
</feature>
<name>A0AAW4FXK8_9HYPH</name>
<evidence type="ECO:0000256" key="4">
    <source>
        <dbReference type="SAM" id="SignalP"/>
    </source>
</evidence>
<dbReference type="InterPro" id="IPR028082">
    <property type="entry name" value="Peripla_BP_I"/>
</dbReference>
<dbReference type="GO" id="GO:0030313">
    <property type="term" value="C:cell envelope"/>
    <property type="evidence" value="ECO:0007669"/>
    <property type="project" value="UniProtKB-SubCell"/>
</dbReference>
<evidence type="ECO:0000313" key="6">
    <source>
        <dbReference type="EMBL" id="MBM3095999.1"/>
    </source>
</evidence>
<evidence type="ECO:0000259" key="5">
    <source>
        <dbReference type="Pfam" id="PF13407"/>
    </source>
</evidence>
<dbReference type="PANTHER" id="PTHR46847:SF1">
    <property type="entry name" value="D-ALLOSE-BINDING PERIPLASMIC PROTEIN-RELATED"/>
    <property type="match status" value="1"/>
</dbReference>
<sequence length="312" mass="33120">MKLTRRMFGIASIAIAISGTLSAPASAENKKIGVMIYNVGVDPWMNVGVKAMEENAKKLGYDITVVDGHNDVAQMNAAIEQFVIQGVSAIIVAPADPDSLVGSVLKATDAKIPVVSYSMGISEEAPITSFVGSDEEFIGRLHAEQAVKMLDGKGNVAIMTGILGTAPQIGRGKGEHDALNGAPGIKIVEEQANDWAADKTVALIQDWLSKYPKGELNAVFAHGPELVAAAEYAKAQGRDEVMFFAVDYPEDARRAIKEGTLTATVSQSPALLSKLAVEAADKAIRGEKVESKIIIQNTLITKDNVEQVPADY</sequence>
<dbReference type="InterPro" id="IPR025997">
    <property type="entry name" value="SBP_2_dom"/>
</dbReference>
<evidence type="ECO:0000313" key="7">
    <source>
        <dbReference type="Proteomes" id="UP000744980"/>
    </source>
</evidence>
<keyword evidence="3 4" id="KW-0732">Signal</keyword>
<comment type="similarity">
    <text evidence="2">Belongs to the bacterial solute-binding protein 2 family.</text>
</comment>
<dbReference type="EMBL" id="WXFA01000064">
    <property type="protein sequence ID" value="MBM3095999.1"/>
    <property type="molecule type" value="Genomic_DNA"/>
</dbReference>
<feature type="signal peptide" evidence="4">
    <location>
        <begin position="1"/>
        <end position="27"/>
    </location>
</feature>
<comment type="subcellular location">
    <subcellularLocation>
        <location evidence="1">Cell envelope</location>
    </subcellularLocation>
</comment>
<dbReference type="Gene3D" id="3.40.50.2300">
    <property type="match status" value="2"/>
</dbReference>
<dbReference type="SUPFAM" id="SSF53822">
    <property type="entry name" value="Periplasmic binding protein-like I"/>
    <property type="match status" value="1"/>
</dbReference>
<evidence type="ECO:0000256" key="3">
    <source>
        <dbReference type="ARBA" id="ARBA00022729"/>
    </source>
</evidence>
<comment type="caution">
    <text evidence="6">The sequence shown here is derived from an EMBL/GenBank/DDBJ whole genome shotgun (WGS) entry which is preliminary data.</text>
</comment>
<dbReference type="Proteomes" id="UP000744980">
    <property type="component" value="Unassembled WGS sequence"/>
</dbReference>
<dbReference type="PANTHER" id="PTHR46847">
    <property type="entry name" value="D-ALLOSE-BINDING PERIPLASMIC PROTEIN-RELATED"/>
    <property type="match status" value="1"/>
</dbReference>
<evidence type="ECO:0000256" key="2">
    <source>
        <dbReference type="ARBA" id="ARBA00007639"/>
    </source>
</evidence>
<keyword evidence="7" id="KW-1185">Reference proteome</keyword>
<feature type="chain" id="PRO_5043834407" evidence="4">
    <location>
        <begin position="28"/>
        <end position="312"/>
    </location>
</feature>
<dbReference type="AlphaFoldDB" id="A0AAW4FXK8"/>
<organism evidence="6 7">
    <name type="scientific">Ensifer canadensis</name>
    <dbReference type="NCBI Taxonomy" id="555315"/>
    <lineage>
        <taxon>Bacteria</taxon>
        <taxon>Pseudomonadati</taxon>
        <taxon>Pseudomonadota</taxon>
        <taxon>Alphaproteobacteria</taxon>
        <taxon>Hyphomicrobiales</taxon>
        <taxon>Rhizobiaceae</taxon>
        <taxon>Sinorhizobium/Ensifer group</taxon>
        <taxon>Ensifer</taxon>
    </lineage>
</organism>
<proteinExistence type="inferred from homology"/>
<accession>A0AAW4FXK8</accession>
<gene>
    <name evidence="6" type="ORF">GFB56_35570</name>
</gene>